<dbReference type="GO" id="GO:0043743">
    <property type="term" value="F:LPPG:FO 2-phospho-L-lactate transferase activity"/>
    <property type="evidence" value="ECO:0007669"/>
    <property type="project" value="InterPro"/>
</dbReference>
<dbReference type="PANTHER" id="PTHR30135:SF3">
    <property type="entry name" value="GLUCONEOGENESIS FACTOR-RELATED"/>
    <property type="match status" value="1"/>
</dbReference>
<dbReference type="GO" id="GO:0005737">
    <property type="term" value="C:cytoplasm"/>
    <property type="evidence" value="ECO:0007669"/>
    <property type="project" value="UniProtKB-SubCell"/>
</dbReference>
<comment type="function">
    <text evidence="2">Required for morphogenesis under gluconeogenic growth conditions.</text>
</comment>
<dbReference type="EMBL" id="AMXN01000001">
    <property type="protein sequence ID" value="ELS62734.1"/>
    <property type="molecule type" value="Genomic_DNA"/>
</dbReference>
<dbReference type="Pfam" id="PF01933">
    <property type="entry name" value="CofD"/>
    <property type="match status" value="1"/>
</dbReference>
<dbReference type="InterPro" id="IPR002882">
    <property type="entry name" value="CofD"/>
</dbReference>
<name>A0A9W5PEC3_9BACI</name>
<dbReference type="GO" id="GO:0008360">
    <property type="term" value="P:regulation of cell shape"/>
    <property type="evidence" value="ECO:0007669"/>
    <property type="project" value="UniProtKB-UniRule"/>
</dbReference>
<gene>
    <name evidence="3" type="ORF">BSI_01250</name>
</gene>
<organism evidence="3 4">
    <name type="scientific">Bacillus inaquosorum KCTC 13429</name>
    <dbReference type="NCBI Taxonomy" id="1236548"/>
    <lineage>
        <taxon>Bacteria</taxon>
        <taxon>Bacillati</taxon>
        <taxon>Bacillota</taxon>
        <taxon>Bacilli</taxon>
        <taxon>Bacillales</taxon>
        <taxon>Bacillaceae</taxon>
        <taxon>Bacillus</taxon>
    </lineage>
</organism>
<dbReference type="PANTHER" id="PTHR30135">
    <property type="entry name" value="UNCHARACTERIZED PROTEIN YVCK-RELATED"/>
    <property type="match status" value="1"/>
</dbReference>
<dbReference type="CDD" id="cd07187">
    <property type="entry name" value="YvcK_like"/>
    <property type="match status" value="1"/>
</dbReference>
<comment type="similarity">
    <text evidence="2">Belongs to the gluconeogenesis factor family.</text>
</comment>
<dbReference type="NCBIfam" id="TIGR01826">
    <property type="entry name" value="CofD_related"/>
    <property type="match status" value="1"/>
</dbReference>
<dbReference type="AlphaFoldDB" id="A0A9W5PEC3"/>
<evidence type="ECO:0000313" key="3">
    <source>
        <dbReference type="EMBL" id="ELS62734.1"/>
    </source>
</evidence>
<sequence length="331" mass="36143">MLLTGTLKREAGNKMGQKPKIAIFGGGTGLSVLLRGLKHKPVDITAIVTVADDGGSSGRLRDELQIPPPGDIRNVLAALSDVEPLVEDLFQHRFNKGNDLTGHSLGNLILAAMTNITGDFFHAVTEMSKVLNVRGKVLPAANASVVLHAEMEDGRVVSGESTIPAYGQRIKRVFLTPEHIDPLPETIDVIREADLIIIGPGSLYTSILPNLLVPKIGEEVVKATAKKVYICNVMTQPGETLHYTAADHVKALNQHMGCGFIDTILVNSEDIPDEIKRKYEMESARPVDFDIEELKAMGLEVIRDQIVTYKNDVIRHDTHKVASLLVDLLKE</sequence>
<reference evidence="3 4" key="1">
    <citation type="journal article" date="2014" name="Syst. Appl. Microbiol.">
        <title>Genomic insights into the taxonomic status of the three subspecies of Bacillus subtilis.</title>
        <authorList>
            <person name="Yi H."/>
            <person name="Chun J."/>
            <person name="Cha C.J."/>
        </authorList>
    </citation>
    <scope>NUCLEOTIDE SEQUENCE [LARGE SCALE GENOMIC DNA]</scope>
    <source>
        <strain evidence="3 4">KCTC 13429</strain>
    </source>
</reference>
<dbReference type="HAMAP" id="MF_00973">
    <property type="entry name" value="Gluconeogen_factor"/>
    <property type="match status" value="1"/>
</dbReference>
<evidence type="ECO:0000256" key="2">
    <source>
        <dbReference type="HAMAP-Rule" id="MF_00973"/>
    </source>
</evidence>
<keyword evidence="1 2" id="KW-0963">Cytoplasm</keyword>
<dbReference type="InterPro" id="IPR010119">
    <property type="entry name" value="Gluconeogen_factor"/>
</dbReference>
<dbReference type="InterPro" id="IPR038136">
    <property type="entry name" value="CofD-like_dom_sf"/>
</dbReference>
<keyword evidence="4" id="KW-1185">Reference proteome</keyword>
<accession>A0A9W5PEC3</accession>
<comment type="subcellular location">
    <subcellularLocation>
        <location evidence="2">Cytoplasm</location>
    </subcellularLocation>
</comment>
<dbReference type="Proteomes" id="UP000011182">
    <property type="component" value="Unassembled WGS sequence"/>
</dbReference>
<dbReference type="Gene3D" id="3.40.50.10680">
    <property type="entry name" value="CofD-like domains"/>
    <property type="match status" value="1"/>
</dbReference>
<evidence type="ECO:0000313" key="4">
    <source>
        <dbReference type="Proteomes" id="UP000011182"/>
    </source>
</evidence>
<proteinExistence type="inferred from homology"/>
<dbReference type="SUPFAM" id="SSF142338">
    <property type="entry name" value="CofD-like"/>
    <property type="match status" value="1"/>
</dbReference>
<protein>
    <recommendedName>
        <fullName evidence="2">Gluconeogenesis factor</fullName>
    </recommendedName>
</protein>
<evidence type="ECO:0000256" key="1">
    <source>
        <dbReference type="ARBA" id="ARBA00022490"/>
    </source>
</evidence>
<comment type="caution">
    <text evidence="3">The sequence shown here is derived from an EMBL/GenBank/DDBJ whole genome shotgun (WGS) entry which is preliminary data.</text>
</comment>